<evidence type="ECO:0000256" key="7">
    <source>
        <dbReference type="ARBA" id="ARBA00022692"/>
    </source>
</evidence>
<gene>
    <name evidence="16" type="ORF">KKI46_16765</name>
</gene>
<dbReference type="InterPro" id="IPR006471">
    <property type="entry name" value="Formate_DH_gsu"/>
</dbReference>
<evidence type="ECO:0000256" key="8">
    <source>
        <dbReference type="ARBA" id="ARBA00022723"/>
    </source>
</evidence>
<evidence type="ECO:0000256" key="12">
    <source>
        <dbReference type="ARBA" id="ARBA00023136"/>
    </source>
</evidence>
<accession>A0ABX8GE08</accession>
<dbReference type="NCBIfam" id="TIGR01583">
    <property type="entry name" value="formate-DH-gamm"/>
    <property type="match status" value="1"/>
</dbReference>
<dbReference type="InterPro" id="IPR011577">
    <property type="entry name" value="Cyt_b561_bac/Ni-Hgenase"/>
</dbReference>
<evidence type="ECO:0000256" key="3">
    <source>
        <dbReference type="ARBA" id="ARBA00010747"/>
    </source>
</evidence>
<dbReference type="Pfam" id="PF01292">
    <property type="entry name" value="Ni_hydr_CYTB"/>
    <property type="match status" value="1"/>
</dbReference>
<evidence type="ECO:0000256" key="14">
    <source>
        <dbReference type="SAM" id="Phobius"/>
    </source>
</evidence>
<proteinExistence type="inferred from homology"/>
<evidence type="ECO:0000313" key="16">
    <source>
        <dbReference type="EMBL" id="QWB31895.1"/>
    </source>
</evidence>
<keyword evidence="10 14" id="KW-1133">Transmembrane helix</keyword>
<dbReference type="PANTHER" id="PTHR30074:SF6">
    <property type="entry name" value="FORMATE DEHYDROGENASE GAMMA SUBUNIT"/>
    <property type="match status" value="1"/>
</dbReference>
<dbReference type="SUPFAM" id="SSF81342">
    <property type="entry name" value="Transmembrane di-heme cytochromes"/>
    <property type="match status" value="1"/>
</dbReference>
<evidence type="ECO:0000256" key="10">
    <source>
        <dbReference type="ARBA" id="ARBA00022989"/>
    </source>
</evidence>
<evidence type="ECO:0000256" key="1">
    <source>
        <dbReference type="ARBA" id="ARBA00001971"/>
    </source>
</evidence>
<keyword evidence="9" id="KW-0249">Electron transport</keyword>
<dbReference type="RefSeq" id="WP_214725469.1">
    <property type="nucleotide sequence ID" value="NZ_CP075898.1"/>
</dbReference>
<keyword evidence="6" id="KW-0349">Heme</keyword>
<dbReference type="GeneID" id="88813355"/>
<keyword evidence="16" id="KW-0614">Plasmid</keyword>
<name>A0ABX8GE08_EXIAC</name>
<feature type="transmembrane region" description="Helical" evidence="14">
    <location>
        <begin position="56"/>
        <end position="75"/>
    </location>
</feature>
<evidence type="ECO:0000256" key="9">
    <source>
        <dbReference type="ARBA" id="ARBA00022982"/>
    </source>
</evidence>
<dbReference type="Gene3D" id="1.20.950.20">
    <property type="entry name" value="Transmembrane di-heme cytochromes, Chain C"/>
    <property type="match status" value="1"/>
</dbReference>
<keyword evidence="4" id="KW-0813">Transport</keyword>
<dbReference type="InterPro" id="IPR051817">
    <property type="entry name" value="FDH_cytochrome_b556_subunit"/>
</dbReference>
<evidence type="ECO:0000256" key="5">
    <source>
        <dbReference type="ARBA" id="ARBA00022475"/>
    </source>
</evidence>
<feature type="transmembrane region" description="Helical" evidence="14">
    <location>
        <begin position="142"/>
        <end position="163"/>
    </location>
</feature>
<dbReference type="Proteomes" id="UP000679498">
    <property type="component" value="Plasmid p1"/>
</dbReference>
<feature type="transmembrane region" description="Helical" evidence="14">
    <location>
        <begin position="175"/>
        <end position="196"/>
    </location>
</feature>
<feature type="region of interest" description="Disordered" evidence="13">
    <location>
        <begin position="224"/>
        <end position="253"/>
    </location>
</feature>
<feature type="transmembrane region" description="Helical" evidence="14">
    <location>
        <begin position="87"/>
        <end position="104"/>
    </location>
</feature>
<evidence type="ECO:0000256" key="4">
    <source>
        <dbReference type="ARBA" id="ARBA00022448"/>
    </source>
</evidence>
<dbReference type="InterPro" id="IPR016174">
    <property type="entry name" value="Di-haem_cyt_TM"/>
</dbReference>
<keyword evidence="8" id="KW-0479">Metal-binding</keyword>
<evidence type="ECO:0000259" key="15">
    <source>
        <dbReference type="Pfam" id="PF01292"/>
    </source>
</evidence>
<reference evidence="16 17" key="1">
    <citation type="submission" date="2021-05" db="EMBL/GenBank/DDBJ databases">
        <title>Biocontrol using Exiguobacterium acetylicum SI17 against litchi downy blight caused by Peronophythora litchii.</title>
        <authorList>
            <person name="Zheng L."/>
        </authorList>
    </citation>
    <scope>NUCLEOTIDE SEQUENCE [LARGE SCALE GENOMIC DNA]</scope>
    <source>
        <strain evidence="16 17">SI17</strain>
        <plasmid evidence="16 17">p1</plasmid>
    </source>
</reference>
<evidence type="ECO:0000256" key="2">
    <source>
        <dbReference type="ARBA" id="ARBA00004651"/>
    </source>
</evidence>
<keyword evidence="7 14" id="KW-0812">Transmembrane</keyword>
<keyword evidence="12 14" id="KW-0472">Membrane</keyword>
<evidence type="ECO:0000256" key="13">
    <source>
        <dbReference type="SAM" id="MobiDB-lite"/>
    </source>
</evidence>
<sequence length="253" mass="28360">MTIYENFGGAIIISLLILSVLVLAIHYIKRGTKGVQLDDSNNVIERFTRFERTLHNIRALTFTIAAISGLVFLFIEGTVAAGMMHNISGILFFTTSVITFFLWHKSFWFKPYDKSWLQHLGGYLTKQSLSLPAGKFNAGQKIFFWITILLPIFLLATGINLFISRITETEADGTILIIHAGTATLATILVVGHIYLSLWANKGTWRVLKNGKVSVKWAQSNHPNWEIENPKSKPSIKANSKSKPKPSKNRVSI</sequence>
<comment type="cofactor">
    <cofactor evidence="1">
        <name>heme</name>
        <dbReference type="ChEBI" id="CHEBI:30413"/>
    </cofactor>
</comment>
<protein>
    <submittedName>
        <fullName evidence="16">Formate dehydrogenase subunit gamma</fullName>
    </submittedName>
</protein>
<feature type="transmembrane region" description="Helical" evidence="14">
    <location>
        <begin position="6"/>
        <end position="28"/>
    </location>
</feature>
<evidence type="ECO:0000256" key="11">
    <source>
        <dbReference type="ARBA" id="ARBA00023004"/>
    </source>
</evidence>
<dbReference type="EMBL" id="CP075898">
    <property type="protein sequence ID" value="QWB31895.1"/>
    <property type="molecule type" value="Genomic_DNA"/>
</dbReference>
<comment type="subcellular location">
    <subcellularLocation>
        <location evidence="2">Cell membrane</location>
        <topology evidence="2">Multi-pass membrane protein</topology>
    </subcellularLocation>
</comment>
<geneLocation type="plasmid" evidence="16 17">
    <name>p1</name>
</geneLocation>
<feature type="compositionally biased region" description="Basic residues" evidence="13">
    <location>
        <begin position="240"/>
        <end position="253"/>
    </location>
</feature>
<dbReference type="PANTHER" id="PTHR30074">
    <property type="entry name" value="FORMATE DEHYDROGENASE, NITRATE-INDUCIBLE, CYTOCHROME B556 FDN SUBUNIT"/>
    <property type="match status" value="1"/>
</dbReference>
<keyword evidence="11" id="KW-0408">Iron</keyword>
<feature type="domain" description="Cytochrome b561 bacterial/Ni-hydrogenase" evidence="15">
    <location>
        <begin position="46"/>
        <end position="203"/>
    </location>
</feature>
<comment type="similarity">
    <text evidence="3">Belongs to the formate dehydrogenase gamma subunit family.</text>
</comment>
<evidence type="ECO:0000256" key="6">
    <source>
        <dbReference type="ARBA" id="ARBA00022617"/>
    </source>
</evidence>
<organism evidence="16 17">
    <name type="scientific">Exiguobacterium acetylicum</name>
    <name type="common">Brevibacterium acetylicum</name>
    <dbReference type="NCBI Taxonomy" id="41170"/>
    <lineage>
        <taxon>Bacteria</taxon>
        <taxon>Bacillati</taxon>
        <taxon>Bacillota</taxon>
        <taxon>Bacilli</taxon>
        <taxon>Bacillales</taxon>
        <taxon>Bacillales Family XII. Incertae Sedis</taxon>
        <taxon>Exiguobacterium</taxon>
    </lineage>
</organism>
<evidence type="ECO:0000313" key="17">
    <source>
        <dbReference type="Proteomes" id="UP000679498"/>
    </source>
</evidence>
<keyword evidence="5" id="KW-1003">Cell membrane</keyword>
<keyword evidence="17" id="KW-1185">Reference proteome</keyword>